<reference evidence="1 2" key="1">
    <citation type="journal article" date="2019" name="Sci. Rep.">
        <title>Orb-weaving spider Araneus ventricosus genome elucidates the spidroin gene catalogue.</title>
        <authorList>
            <person name="Kono N."/>
            <person name="Nakamura H."/>
            <person name="Ohtoshi R."/>
            <person name="Moran D.A.P."/>
            <person name="Shinohara A."/>
            <person name="Yoshida Y."/>
            <person name="Fujiwara M."/>
            <person name="Mori M."/>
            <person name="Tomita M."/>
            <person name="Arakawa K."/>
        </authorList>
    </citation>
    <scope>NUCLEOTIDE SEQUENCE [LARGE SCALE GENOMIC DNA]</scope>
</reference>
<name>A0A4Y2CF61_ARAVE</name>
<evidence type="ECO:0000313" key="2">
    <source>
        <dbReference type="Proteomes" id="UP000499080"/>
    </source>
</evidence>
<comment type="caution">
    <text evidence="1">The sequence shown here is derived from an EMBL/GenBank/DDBJ whole genome shotgun (WGS) entry which is preliminary data.</text>
</comment>
<accession>A0A4Y2CF61</accession>
<gene>
    <name evidence="1" type="ORF">AVEN_14554_1</name>
</gene>
<evidence type="ECO:0000313" key="1">
    <source>
        <dbReference type="EMBL" id="GBM03042.1"/>
    </source>
</evidence>
<protein>
    <submittedName>
        <fullName evidence="1">Uncharacterized protein</fullName>
    </submittedName>
</protein>
<proteinExistence type="predicted"/>
<sequence>MEGPRRRLLRNRNCVFSLEISKPWRSDPVLNIFRAYDADMPSFLSLSAAAIIRKSSAKNWIAVLAGYCCARASSSTRFHSAGTLQDSCGQPLVCGCYATPSLVGIITFLSLK</sequence>
<keyword evidence="2" id="KW-1185">Reference proteome</keyword>
<organism evidence="1 2">
    <name type="scientific">Araneus ventricosus</name>
    <name type="common">Orbweaver spider</name>
    <name type="synonym">Epeira ventricosa</name>
    <dbReference type="NCBI Taxonomy" id="182803"/>
    <lineage>
        <taxon>Eukaryota</taxon>
        <taxon>Metazoa</taxon>
        <taxon>Ecdysozoa</taxon>
        <taxon>Arthropoda</taxon>
        <taxon>Chelicerata</taxon>
        <taxon>Arachnida</taxon>
        <taxon>Araneae</taxon>
        <taxon>Araneomorphae</taxon>
        <taxon>Entelegynae</taxon>
        <taxon>Araneoidea</taxon>
        <taxon>Araneidae</taxon>
        <taxon>Araneus</taxon>
    </lineage>
</organism>
<dbReference type="EMBL" id="BGPR01000186">
    <property type="protein sequence ID" value="GBM03042.1"/>
    <property type="molecule type" value="Genomic_DNA"/>
</dbReference>
<dbReference type="Proteomes" id="UP000499080">
    <property type="component" value="Unassembled WGS sequence"/>
</dbReference>
<dbReference type="AlphaFoldDB" id="A0A4Y2CF61"/>